<protein>
    <submittedName>
        <fullName evidence="2">Uncharacterized protein</fullName>
    </submittedName>
</protein>
<gene>
    <name evidence="2" type="ORF">BDD14_5908</name>
</gene>
<dbReference type="AlphaFoldDB" id="A0A4Q7YEJ7"/>
<evidence type="ECO:0000256" key="1">
    <source>
        <dbReference type="SAM" id="MobiDB-lite"/>
    </source>
</evidence>
<dbReference type="EMBL" id="SHKW01000003">
    <property type="protein sequence ID" value="RZU35154.1"/>
    <property type="molecule type" value="Genomic_DNA"/>
</dbReference>
<keyword evidence="3" id="KW-1185">Reference proteome</keyword>
<reference evidence="2 3" key="1">
    <citation type="submission" date="2019-02" db="EMBL/GenBank/DDBJ databases">
        <title>Genomic Encyclopedia of Archaeal and Bacterial Type Strains, Phase II (KMG-II): from individual species to whole genera.</title>
        <authorList>
            <person name="Goeker M."/>
        </authorList>
    </citation>
    <scope>NUCLEOTIDE SEQUENCE [LARGE SCALE GENOMIC DNA]</scope>
    <source>
        <strain evidence="2 3">DSM 18101</strain>
    </source>
</reference>
<proteinExistence type="predicted"/>
<feature type="region of interest" description="Disordered" evidence="1">
    <location>
        <begin position="56"/>
        <end position="76"/>
    </location>
</feature>
<evidence type="ECO:0000313" key="2">
    <source>
        <dbReference type="EMBL" id="RZU35154.1"/>
    </source>
</evidence>
<accession>A0A4Q7YEJ7</accession>
<organism evidence="2 3">
    <name type="scientific">Edaphobacter modestus</name>
    <dbReference type="NCBI Taxonomy" id="388466"/>
    <lineage>
        <taxon>Bacteria</taxon>
        <taxon>Pseudomonadati</taxon>
        <taxon>Acidobacteriota</taxon>
        <taxon>Terriglobia</taxon>
        <taxon>Terriglobales</taxon>
        <taxon>Acidobacteriaceae</taxon>
        <taxon>Edaphobacter</taxon>
    </lineage>
</organism>
<feature type="compositionally biased region" description="Polar residues" evidence="1">
    <location>
        <begin position="67"/>
        <end position="76"/>
    </location>
</feature>
<name>A0A4Q7YEJ7_9BACT</name>
<comment type="caution">
    <text evidence="2">The sequence shown here is derived from an EMBL/GenBank/DDBJ whole genome shotgun (WGS) entry which is preliminary data.</text>
</comment>
<dbReference type="Proteomes" id="UP000292958">
    <property type="component" value="Unassembled WGS sequence"/>
</dbReference>
<evidence type="ECO:0000313" key="3">
    <source>
        <dbReference type="Proteomes" id="UP000292958"/>
    </source>
</evidence>
<sequence length="76" mass="8453">MWRSAERIEKYGVNRPRHMDNAVKTDPTIIKDEVPNAQRSAALMTIVIATETRNTRSATPTIPGGNIENSLCTREG</sequence>